<keyword evidence="1" id="KW-1133">Transmembrane helix</keyword>
<sequence length="80" mass="8683">MSTVIAEGITRDDLKEFWTALNYLLWFGCVIAIMRIMWLGGMLYEARKTGNTDGVTGIATQLIALIIMSSSVGIATALLA</sequence>
<comment type="caution">
    <text evidence="2">The sequence shown here is derived from an EMBL/GenBank/DDBJ whole genome shotgun (WGS) entry which is preliminary data.</text>
</comment>
<feature type="transmembrane region" description="Helical" evidence="1">
    <location>
        <begin position="58"/>
        <end position="79"/>
    </location>
</feature>
<proteinExistence type="predicted"/>
<evidence type="ECO:0000313" key="2">
    <source>
        <dbReference type="EMBL" id="MDV7136888.1"/>
    </source>
</evidence>
<keyword evidence="3" id="KW-1185">Reference proteome</keyword>
<keyword evidence="1" id="KW-0472">Membrane</keyword>
<dbReference type="RefSeq" id="WP_038254297.1">
    <property type="nucleotide sequence ID" value="NZ_JAHVCV010000015.1"/>
</dbReference>
<evidence type="ECO:0000256" key="1">
    <source>
        <dbReference type="SAM" id="Phobius"/>
    </source>
</evidence>
<organism evidence="2 3">
    <name type="scientific">Williamsia marianensis</name>
    <dbReference type="NCBI Taxonomy" id="85044"/>
    <lineage>
        <taxon>Bacteria</taxon>
        <taxon>Bacillati</taxon>
        <taxon>Actinomycetota</taxon>
        <taxon>Actinomycetes</taxon>
        <taxon>Mycobacteriales</taxon>
        <taxon>Nocardiaceae</taxon>
        <taxon>Williamsia</taxon>
    </lineage>
</organism>
<reference evidence="2 3" key="1">
    <citation type="submission" date="2023-10" db="EMBL/GenBank/DDBJ databases">
        <title>Development of a sustainable strategy for remediation of hydrocarbon-contaminated territories based on the waste exchange concept.</title>
        <authorList>
            <person name="Krivoruchko A."/>
        </authorList>
    </citation>
    <scope>NUCLEOTIDE SEQUENCE [LARGE SCALE GENOMIC DNA]</scope>
    <source>
        <strain evidence="2 3">IEGM 1236</strain>
    </source>
</reference>
<dbReference type="Proteomes" id="UP001185792">
    <property type="component" value="Unassembled WGS sequence"/>
</dbReference>
<keyword evidence="1" id="KW-0812">Transmembrane</keyword>
<gene>
    <name evidence="2" type="ORF">R4198_24625</name>
</gene>
<dbReference type="EMBL" id="JAWLUM010000006">
    <property type="protein sequence ID" value="MDV7136888.1"/>
    <property type="molecule type" value="Genomic_DNA"/>
</dbReference>
<protein>
    <recommendedName>
        <fullName evidence="4">DUF350 domain-containing protein</fullName>
    </recommendedName>
</protein>
<evidence type="ECO:0000313" key="3">
    <source>
        <dbReference type="Proteomes" id="UP001185792"/>
    </source>
</evidence>
<evidence type="ECO:0008006" key="4">
    <source>
        <dbReference type="Google" id="ProtNLM"/>
    </source>
</evidence>
<accession>A0ABU4F068</accession>
<name>A0ABU4F068_WILMA</name>
<feature type="transmembrane region" description="Helical" evidence="1">
    <location>
        <begin position="20"/>
        <end position="38"/>
    </location>
</feature>